<evidence type="ECO:0000256" key="15">
    <source>
        <dbReference type="ARBA" id="ARBA00023306"/>
    </source>
</evidence>
<feature type="compositionally biased region" description="Basic and acidic residues" evidence="19">
    <location>
        <begin position="190"/>
        <end position="226"/>
    </location>
</feature>
<evidence type="ECO:0000313" key="20">
    <source>
        <dbReference type="EMBL" id="TFK54462.1"/>
    </source>
</evidence>
<feature type="compositionally biased region" description="Basic and acidic residues" evidence="19">
    <location>
        <begin position="89"/>
        <end position="98"/>
    </location>
</feature>
<protein>
    <recommendedName>
        <fullName evidence="17">DASH complex subunit DUO1</fullName>
    </recommendedName>
    <alternativeName>
        <fullName evidence="18">Outer kinetochore protein DUO1</fullName>
    </alternativeName>
</protein>
<dbReference type="GO" id="GO:0072686">
    <property type="term" value="C:mitotic spindle"/>
    <property type="evidence" value="ECO:0007669"/>
    <property type="project" value="InterPro"/>
</dbReference>
<dbReference type="GO" id="GO:0042729">
    <property type="term" value="C:DASH complex"/>
    <property type="evidence" value="ECO:0007669"/>
    <property type="project" value="InterPro"/>
</dbReference>
<evidence type="ECO:0000256" key="17">
    <source>
        <dbReference type="ARBA" id="ARBA00044152"/>
    </source>
</evidence>
<feature type="compositionally biased region" description="Low complexity" evidence="19">
    <location>
        <begin position="227"/>
        <end position="246"/>
    </location>
</feature>
<keyword evidence="6" id="KW-0963">Cytoplasm</keyword>
<evidence type="ECO:0000256" key="1">
    <source>
        <dbReference type="ARBA" id="ARBA00004123"/>
    </source>
</evidence>
<dbReference type="InterPro" id="IPR013960">
    <property type="entry name" value="DASH_Duo1"/>
</dbReference>
<keyword evidence="14" id="KW-0539">Nucleus</keyword>
<accession>A0A5C3NB08</accession>
<evidence type="ECO:0000256" key="11">
    <source>
        <dbReference type="ARBA" id="ARBA00022838"/>
    </source>
</evidence>
<dbReference type="STRING" id="5364.A0A5C3NB08"/>
<sequence length="291" mass="32764">MYSEDSLDITVRRDDPHLLSESPLFPSQSNTGPGGDDLSLSELSLKDRPAPSRKRFSLFAQPPEDESIDQEEGDDAGVEGQEENEEEAENRRKAASRTREEKLQHDLFILRRLNSAFSVFNEGLREAKTSSEKVSAQLEQTDALLDKYMNILVKTQSVAGLIFDEKWQGADADQDLLEKELEEAEARIRQEEEERLEAERLEHERREREKQERQEREERRLLEVEQRQLTAASRGRVTGVRGTRASMRGARASNRAGATSGVPRPSSAGRSGIARGTGSSISRGSGTNRRR</sequence>
<evidence type="ECO:0000313" key="21">
    <source>
        <dbReference type="Proteomes" id="UP000305948"/>
    </source>
</evidence>
<dbReference type="OrthoDB" id="5599235at2759"/>
<comment type="similarity">
    <text evidence="4">Belongs to the DASH complex DUO1 family.</text>
</comment>
<evidence type="ECO:0000256" key="2">
    <source>
        <dbReference type="ARBA" id="ARBA00004186"/>
    </source>
</evidence>
<evidence type="ECO:0000256" key="6">
    <source>
        <dbReference type="ARBA" id="ARBA00022490"/>
    </source>
</evidence>
<dbReference type="AlphaFoldDB" id="A0A5C3NB08"/>
<keyword evidence="12" id="KW-0175">Coiled coil</keyword>
<proteinExistence type="inferred from homology"/>
<evidence type="ECO:0000256" key="13">
    <source>
        <dbReference type="ARBA" id="ARBA00023212"/>
    </source>
</evidence>
<keyword evidence="15" id="KW-0131">Cell cycle</keyword>
<feature type="compositionally biased region" description="Acidic residues" evidence="19">
    <location>
        <begin position="63"/>
        <end position="88"/>
    </location>
</feature>
<evidence type="ECO:0000256" key="7">
    <source>
        <dbReference type="ARBA" id="ARBA00022618"/>
    </source>
</evidence>
<keyword evidence="8" id="KW-0493">Microtubule</keyword>
<organism evidence="20 21">
    <name type="scientific">Heliocybe sulcata</name>
    <dbReference type="NCBI Taxonomy" id="5364"/>
    <lineage>
        <taxon>Eukaryota</taxon>
        <taxon>Fungi</taxon>
        <taxon>Dikarya</taxon>
        <taxon>Basidiomycota</taxon>
        <taxon>Agaricomycotina</taxon>
        <taxon>Agaricomycetes</taxon>
        <taxon>Gloeophyllales</taxon>
        <taxon>Gloeophyllaceae</taxon>
        <taxon>Heliocybe</taxon>
    </lineage>
</organism>
<dbReference type="Proteomes" id="UP000305948">
    <property type="component" value="Unassembled WGS sequence"/>
</dbReference>
<dbReference type="GO" id="GO:0005874">
    <property type="term" value="C:microtubule"/>
    <property type="evidence" value="ECO:0007669"/>
    <property type="project" value="UniProtKB-KW"/>
</dbReference>
<evidence type="ECO:0000256" key="14">
    <source>
        <dbReference type="ARBA" id="ARBA00023242"/>
    </source>
</evidence>
<evidence type="ECO:0000256" key="19">
    <source>
        <dbReference type="SAM" id="MobiDB-lite"/>
    </source>
</evidence>
<evidence type="ECO:0000256" key="3">
    <source>
        <dbReference type="ARBA" id="ARBA00004629"/>
    </source>
</evidence>
<keyword evidence="16" id="KW-0137">Centromere</keyword>
<feature type="region of interest" description="Disordered" evidence="19">
    <location>
        <begin position="190"/>
        <end position="291"/>
    </location>
</feature>
<feature type="region of interest" description="Disordered" evidence="19">
    <location>
        <begin position="1"/>
        <end position="98"/>
    </location>
</feature>
<evidence type="ECO:0000256" key="4">
    <source>
        <dbReference type="ARBA" id="ARBA00005366"/>
    </source>
</evidence>
<comment type="subcellular location">
    <subcellularLocation>
        <location evidence="3">Chromosome</location>
        <location evidence="3">Centromere</location>
        <location evidence="3">Kinetochore</location>
    </subcellularLocation>
    <subcellularLocation>
        <location evidence="2">Cytoplasm</location>
        <location evidence="2">Cytoskeleton</location>
        <location evidence="2">Spindle</location>
    </subcellularLocation>
    <subcellularLocation>
        <location evidence="1">Nucleus</location>
    </subcellularLocation>
</comment>
<keyword evidence="9" id="KW-0498">Mitosis</keyword>
<gene>
    <name evidence="20" type="ORF">OE88DRAFT_1711291</name>
</gene>
<evidence type="ECO:0000256" key="12">
    <source>
        <dbReference type="ARBA" id="ARBA00023054"/>
    </source>
</evidence>
<keyword evidence="11" id="KW-0995">Kinetochore</keyword>
<name>A0A5C3NB08_9AGAM</name>
<keyword evidence="10" id="KW-0159">Chromosome partition</keyword>
<evidence type="ECO:0000256" key="9">
    <source>
        <dbReference type="ARBA" id="ARBA00022776"/>
    </source>
</evidence>
<evidence type="ECO:0000256" key="8">
    <source>
        <dbReference type="ARBA" id="ARBA00022701"/>
    </source>
</evidence>
<keyword evidence="7" id="KW-0132">Cell division</keyword>
<evidence type="ECO:0000256" key="18">
    <source>
        <dbReference type="ARBA" id="ARBA00044358"/>
    </source>
</evidence>
<evidence type="ECO:0000256" key="5">
    <source>
        <dbReference type="ARBA" id="ARBA00022454"/>
    </source>
</evidence>
<reference evidence="20 21" key="1">
    <citation type="journal article" date="2019" name="Nat. Ecol. Evol.">
        <title>Megaphylogeny resolves global patterns of mushroom evolution.</title>
        <authorList>
            <person name="Varga T."/>
            <person name="Krizsan K."/>
            <person name="Foldi C."/>
            <person name="Dima B."/>
            <person name="Sanchez-Garcia M."/>
            <person name="Sanchez-Ramirez S."/>
            <person name="Szollosi G.J."/>
            <person name="Szarkandi J.G."/>
            <person name="Papp V."/>
            <person name="Albert L."/>
            <person name="Andreopoulos W."/>
            <person name="Angelini C."/>
            <person name="Antonin V."/>
            <person name="Barry K.W."/>
            <person name="Bougher N.L."/>
            <person name="Buchanan P."/>
            <person name="Buyck B."/>
            <person name="Bense V."/>
            <person name="Catcheside P."/>
            <person name="Chovatia M."/>
            <person name="Cooper J."/>
            <person name="Damon W."/>
            <person name="Desjardin D."/>
            <person name="Finy P."/>
            <person name="Geml J."/>
            <person name="Haridas S."/>
            <person name="Hughes K."/>
            <person name="Justo A."/>
            <person name="Karasinski D."/>
            <person name="Kautmanova I."/>
            <person name="Kiss B."/>
            <person name="Kocsube S."/>
            <person name="Kotiranta H."/>
            <person name="LaButti K.M."/>
            <person name="Lechner B.E."/>
            <person name="Liimatainen K."/>
            <person name="Lipzen A."/>
            <person name="Lukacs Z."/>
            <person name="Mihaltcheva S."/>
            <person name="Morgado L.N."/>
            <person name="Niskanen T."/>
            <person name="Noordeloos M.E."/>
            <person name="Ohm R.A."/>
            <person name="Ortiz-Santana B."/>
            <person name="Ovrebo C."/>
            <person name="Racz N."/>
            <person name="Riley R."/>
            <person name="Savchenko A."/>
            <person name="Shiryaev A."/>
            <person name="Soop K."/>
            <person name="Spirin V."/>
            <person name="Szebenyi C."/>
            <person name="Tomsovsky M."/>
            <person name="Tulloss R.E."/>
            <person name="Uehling J."/>
            <person name="Grigoriev I.V."/>
            <person name="Vagvolgyi C."/>
            <person name="Papp T."/>
            <person name="Martin F.M."/>
            <person name="Miettinen O."/>
            <person name="Hibbett D.S."/>
            <person name="Nagy L.G."/>
        </authorList>
    </citation>
    <scope>NUCLEOTIDE SEQUENCE [LARGE SCALE GENOMIC DNA]</scope>
    <source>
        <strain evidence="20 21">OMC1185</strain>
    </source>
</reference>
<keyword evidence="5" id="KW-0158">Chromosome</keyword>
<dbReference type="PANTHER" id="PTHR28216:SF1">
    <property type="entry name" value="DASH COMPLEX SUBUNIT DUO1"/>
    <property type="match status" value="1"/>
</dbReference>
<dbReference type="GO" id="GO:0007059">
    <property type="term" value="P:chromosome segregation"/>
    <property type="evidence" value="ECO:0007669"/>
    <property type="project" value="UniProtKB-KW"/>
</dbReference>
<dbReference type="GO" id="GO:0051301">
    <property type="term" value="P:cell division"/>
    <property type="evidence" value="ECO:0007669"/>
    <property type="project" value="UniProtKB-KW"/>
</dbReference>
<dbReference type="PANTHER" id="PTHR28216">
    <property type="entry name" value="DASH COMPLEX SUBUNIT DUO1"/>
    <property type="match status" value="1"/>
</dbReference>
<keyword evidence="21" id="KW-1185">Reference proteome</keyword>
<dbReference type="GO" id="GO:0000278">
    <property type="term" value="P:mitotic cell cycle"/>
    <property type="evidence" value="ECO:0007669"/>
    <property type="project" value="InterPro"/>
</dbReference>
<evidence type="ECO:0000256" key="10">
    <source>
        <dbReference type="ARBA" id="ARBA00022829"/>
    </source>
</evidence>
<evidence type="ECO:0000256" key="16">
    <source>
        <dbReference type="ARBA" id="ARBA00023328"/>
    </source>
</evidence>
<dbReference type="Pfam" id="PF08651">
    <property type="entry name" value="DASH_Duo1"/>
    <property type="match status" value="1"/>
</dbReference>
<dbReference type="EMBL" id="ML213506">
    <property type="protein sequence ID" value="TFK54462.1"/>
    <property type="molecule type" value="Genomic_DNA"/>
</dbReference>
<keyword evidence="13" id="KW-0206">Cytoskeleton</keyword>
<feature type="compositionally biased region" description="Low complexity" evidence="19">
    <location>
        <begin position="266"/>
        <end position="291"/>
    </location>
</feature>